<protein>
    <submittedName>
        <fullName evidence="2">Uncharacterized protein</fullName>
    </submittedName>
</protein>
<evidence type="ECO:0000313" key="2">
    <source>
        <dbReference type="EMBL" id="QIR16423.1"/>
    </source>
</evidence>
<keyword evidence="1" id="KW-0175">Coiled coil</keyword>
<keyword evidence="3" id="KW-1185">Reference proteome</keyword>
<dbReference type="AlphaFoldDB" id="A0A6G9QQP4"/>
<dbReference type="KEGG" id="saes:HBH39_18295"/>
<gene>
    <name evidence="2" type="ORF">HBH39_18295</name>
</gene>
<evidence type="ECO:0000256" key="1">
    <source>
        <dbReference type="SAM" id="Coils"/>
    </source>
</evidence>
<proteinExistence type="predicted"/>
<accession>A0A6G9QQP4</accession>
<sequence>MNKLKISMIAAVLFAQGCTQGPDIGKLDDTAMRKLGDEIIDVYTLNESAIKDWFDDKADFEAKVEAIRGINESEAKISAINKLIDEMDLVQLIDDVKPFDLEEKKAKLLAIYQARLDAENKTLTKVKAEFDAYLPIYNESKSAYEKGETDRAALSAKKEQLNKDFQDARNAAIESLAQVGIRG</sequence>
<dbReference type="Proteomes" id="UP000502608">
    <property type="component" value="Plasmid pPN3F2_1"/>
</dbReference>
<organism evidence="2 3">
    <name type="scientific">Shewanella aestuarii</name>
    <dbReference type="NCBI Taxonomy" id="1028752"/>
    <lineage>
        <taxon>Bacteria</taxon>
        <taxon>Pseudomonadati</taxon>
        <taxon>Pseudomonadota</taxon>
        <taxon>Gammaproteobacteria</taxon>
        <taxon>Alteromonadales</taxon>
        <taxon>Shewanellaceae</taxon>
        <taxon>Shewanella</taxon>
    </lineage>
</organism>
<reference evidence="2 3" key="1">
    <citation type="submission" date="2020-03" db="EMBL/GenBank/DDBJ databases">
        <title>Complete genome sequence of Shewanella sp.</title>
        <authorList>
            <person name="Kim Y.-S."/>
            <person name="Kim S.-J."/>
            <person name="Jung H.-K."/>
            <person name="Kim K.-H."/>
        </authorList>
    </citation>
    <scope>NUCLEOTIDE SEQUENCE [LARGE SCALE GENOMIC DNA]</scope>
    <source>
        <strain evidence="2 3">PN3F2</strain>
        <plasmid evidence="2 3">pPN3F2_1</plasmid>
    </source>
</reference>
<evidence type="ECO:0000313" key="3">
    <source>
        <dbReference type="Proteomes" id="UP000502608"/>
    </source>
</evidence>
<dbReference type="RefSeq" id="WP_167680254.1">
    <property type="nucleotide sequence ID" value="NZ_CP050314.1"/>
</dbReference>
<geneLocation type="plasmid" evidence="2 3">
    <name>pPN3F2_1</name>
</geneLocation>
<dbReference type="EMBL" id="CP050314">
    <property type="protein sequence ID" value="QIR16423.1"/>
    <property type="molecule type" value="Genomic_DNA"/>
</dbReference>
<dbReference type="PROSITE" id="PS51257">
    <property type="entry name" value="PROKAR_LIPOPROTEIN"/>
    <property type="match status" value="1"/>
</dbReference>
<name>A0A6G9QQP4_9GAMM</name>
<keyword evidence="2" id="KW-0614">Plasmid</keyword>
<feature type="coiled-coil region" evidence="1">
    <location>
        <begin position="109"/>
        <end position="171"/>
    </location>
</feature>